<comment type="caution">
    <text evidence="1">The sequence shown here is derived from an EMBL/GenBank/DDBJ whole genome shotgun (WGS) entry which is preliminary data.</text>
</comment>
<proteinExistence type="predicted"/>
<evidence type="ECO:0000313" key="2">
    <source>
        <dbReference type="Proteomes" id="UP000555003"/>
    </source>
</evidence>
<organism evidence="1 2">
    <name type="scientific">Flavobacterium gossypii</name>
    <dbReference type="NCBI Taxonomy" id="1646119"/>
    <lineage>
        <taxon>Bacteria</taxon>
        <taxon>Pseudomonadati</taxon>
        <taxon>Bacteroidota</taxon>
        <taxon>Flavobacteriia</taxon>
        <taxon>Flavobacteriales</taxon>
        <taxon>Flavobacteriaceae</taxon>
        <taxon>Flavobacterium</taxon>
    </lineage>
</organism>
<name>A0ABR6DSP6_9FLAO</name>
<reference evidence="1 2" key="1">
    <citation type="submission" date="2020-08" db="EMBL/GenBank/DDBJ databases">
        <title>Genomic Encyclopedia of Type Strains, Phase IV (KMG-IV): sequencing the most valuable type-strain genomes for metagenomic binning, comparative biology and taxonomic classification.</title>
        <authorList>
            <person name="Goeker M."/>
        </authorList>
    </citation>
    <scope>NUCLEOTIDE SEQUENCE [LARGE SCALE GENOMIC DNA]</scope>
    <source>
        <strain evidence="1 2">DSM 100397</strain>
    </source>
</reference>
<dbReference type="Proteomes" id="UP000555003">
    <property type="component" value="Unassembled WGS sequence"/>
</dbReference>
<dbReference type="RefSeq" id="WP_182494183.1">
    <property type="nucleotide sequence ID" value="NZ_JACJIS010000003.1"/>
</dbReference>
<dbReference type="EMBL" id="JACJIS010000003">
    <property type="protein sequence ID" value="MBA9074724.1"/>
    <property type="molecule type" value="Genomic_DNA"/>
</dbReference>
<gene>
    <name evidence="1" type="ORF">GGR22_002897</name>
</gene>
<evidence type="ECO:0000313" key="1">
    <source>
        <dbReference type="EMBL" id="MBA9074724.1"/>
    </source>
</evidence>
<keyword evidence="2" id="KW-1185">Reference proteome</keyword>
<accession>A0ABR6DSP6</accession>
<protein>
    <submittedName>
        <fullName evidence="1">Uncharacterized protein</fullName>
    </submittedName>
</protein>
<sequence length="284" mass="33908">MVFVESKDNTANPWKSIELYVGDKEINHNHIDVPIILSDSDDLSKARYYLYNLERPDYPAAANYYRKFLESKLKEFFPSEIFKNNDLLELESYKLSKIFSICLTFLNNIDREIKELKVIHSYLFILLHPLSHFNSSVNTYKRDLKEIDNCIKEIFENGLAISIFNTLKFCVFKNNQIRLCFNINKYNFWYYEFHIDDSLFYDNSKRKFSKTRLICTKYYNIKNNILQPAKKLNRSTSNIKYNSIEDANAEIGKLILKTYRFYKSESSMKINVQLFDGIDWKNFI</sequence>